<keyword evidence="2" id="KW-0805">Transcription regulation</keyword>
<feature type="domain" description="RFX-type winged-helix" evidence="7">
    <location>
        <begin position="2"/>
        <end position="77"/>
    </location>
</feature>
<dbReference type="OMA" id="QFIDMSH"/>
<dbReference type="GO" id="GO:0000978">
    <property type="term" value="F:RNA polymerase II cis-regulatory region sequence-specific DNA binding"/>
    <property type="evidence" value="ECO:0000318"/>
    <property type="project" value="GO_Central"/>
</dbReference>
<evidence type="ECO:0000256" key="5">
    <source>
        <dbReference type="ARBA" id="ARBA00023242"/>
    </source>
</evidence>
<dbReference type="Proteomes" id="UP000015101">
    <property type="component" value="Unassembled WGS sequence"/>
</dbReference>
<reference evidence="9" key="3">
    <citation type="submission" date="2015-06" db="UniProtKB">
        <authorList>
            <consortium name="EnsemblMetazoa"/>
        </authorList>
    </citation>
    <scope>IDENTIFICATION</scope>
</reference>
<feature type="region of interest" description="Disordered" evidence="6">
    <location>
        <begin position="97"/>
        <end position="137"/>
    </location>
</feature>
<dbReference type="Gene3D" id="1.10.10.10">
    <property type="entry name" value="Winged helix-like DNA-binding domain superfamily/Winged helix DNA-binding domain"/>
    <property type="match status" value="1"/>
</dbReference>
<keyword evidence="10" id="KW-1185">Reference proteome</keyword>
<protein>
    <recommendedName>
        <fullName evidence="7">RFX-type winged-helix domain-containing protein</fullName>
    </recommendedName>
</protein>
<dbReference type="EMBL" id="AMQM01002107">
    <property type="status" value="NOT_ANNOTATED_CDS"/>
    <property type="molecule type" value="Genomic_DNA"/>
</dbReference>
<evidence type="ECO:0000256" key="2">
    <source>
        <dbReference type="ARBA" id="ARBA00023015"/>
    </source>
</evidence>
<reference evidence="8 10" key="2">
    <citation type="journal article" date="2013" name="Nature">
        <title>Insights into bilaterian evolution from three spiralian genomes.</title>
        <authorList>
            <person name="Simakov O."/>
            <person name="Marletaz F."/>
            <person name="Cho S.J."/>
            <person name="Edsinger-Gonzales E."/>
            <person name="Havlak P."/>
            <person name="Hellsten U."/>
            <person name="Kuo D.H."/>
            <person name="Larsson T."/>
            <person name="Lv J."/>
            <person name="Arendt D."/>
            <person name="Savage R."/>
            <person name="Osoegawa K."/>
            <person name="de Jong P."/>
            <person name="Grimwood J."/>
            <person name="Chapman J.A."/>
            <person name="Shapiro H."/>
            <person name="Aerts A."/>
            <person name="Otillar R.P."/>
            <person name="Terry A.Y."/>
            <person name="Boore J.L."/>
            <person name="Grigoriev I.V."/>
            <person name="Lindberg D.R."/>
            <person name="Seaver E.C."/>
            <person name="Weisblat D.A."/>
            <person name="Putnam N.H."/>
            <person name="Rokhsar D.S."/>
        </authorList>
    </citation>
    <scope>NUCLEOTIDE SEQUENCE</scope>
</reference>
<gene>
    <name evidence="9" type="primary">20214458</name>
    <name evidence="8" type="ORF">HELRODRAFT_70386</name>
</gene>
<dbReference type="GO" id="GO:0000981">
    <property type="term" value="F:DNA-binding transcription factor activity, RNA polymerase II-specific"/>
    <property type="evidence" value="ECO:0000318"/>
    <property type="project" value="GO_Central"/>
</dbReference>
<evidence type="ECO:0000256" key="6">
    <source>
        <dbReference type="SAM" id="MobiDB-lite"/>
    </source>
</evidence>
<dbReference type="RefSeq" id="XP_009030129.1">
    <property type="nucleotide sequence ID" value="XM_009031881.1"/>
</dbReference>
<dbReference type="AlphaFoldDB" id="T1G060"/>
<dbReference type="STRING" id="6412.T1G060"/>
<name>T1G060_HELRO</name>
<dbReference type="EnsemblMetazoa" id="HelroT70386">
    <property type="protein sequence ID" value="HelroP70386"/>
    <property type="gene ID" value="HelroG70386"/>
</dbReference>
<dbReference type="InParanoid" id="T1G060"/>
<dbReference type="PANTHER" id="PTHR12619">
    <property type="entry name" value="RFX TRANSCRIPTION FACTOR FAMILY"/>
    <property type="match status" value="1"/>
</dbReference>
<dbReference type="SUPFAM" id="SSF46785">
    <property type="entry name" value="Winged helix' DNA-binding domain"/>
    <property type="match status" value="1"/>
</dbReference>
<keyword evidence="5" id="KW-0539">Nucleus</keyword>
<evidence type="ECO:0000256" key="4">
    <source>
        <dbReference type="ARBA" id="ARBA00023163"/>
    </source>
</evidence>
<dbReference type="OrthoDB" id="10056949at2759"/>
<dbReference type="PANTHER" id="PTHR12619:SF33">
    <property type="entry name" value="RFX, ISOFORM H"/>
    <property type="match status" value="1"/>
</dbReference>
<evidence type="ECO:0000256" key="1">
    <source>
        <dbReference type="ARBA" id="ARBA00004123"/>
    </source>
</evidence>
<keyword evidence="3" id="KW-0238">DNA-binding</keyword>
<dbReference type="FunFam" id="1.10.10.10:FF:000017">
    <property type="entry name" value="transcription factor RFX3 isoform X1"/>
    <property type="match status" value="1"/>
</dbReference>
<dbReference type="KEGG" id="hro:HELRODRAFT_70386"/>
<dbReference type="Pfam" id="PF02257">
    <property type="entry name" value="RFX_DNA_binding"/>
    <property type="match status" value="1"/>
</dbReference>
<dbReference type="Pfam" id="PF25340">
    <property type="entry name" value="BCD_RFX"/>
    <property type="match status" value="1"/>
</dbReference>
<dbReference type="InterPro" id="IPR039779">
    <property type="entry name" value="RFX-like"/>
</dbReference>
<evidence type="ECO:0000256" key="3">
    <source>
        <dbReference type="ARBA" id="ARBA00023125"/>
    </source>
</evidence>
<comment type="subcellular location">
    <subcellularLocation>
        <location evidence="1">Nucleus</location>
    </subcellularLocation>
</comment>
<dbReference type="CTD" id="20214458"/>
<evidence type="ECO:0000313" key="10">
    <source>
        <dbReference type="Proteomes" id="UP000015101"/>
    </source>
</evidence>
<dbReference type="HOGENOM" id="CLU_010393_2_1_1"/>
<dbReference type="GO" id="GO:0006357">
    <property type="term" value="P:regulation of transcription by RNA polymerase II"/>
    <property type="evidence" value="ECO:0000318"/>
    <property type="project" value="GO_Central"/>
</dbReference>
<sequence length="479" mass="54976">MKVQWLRDNYEQTEGVSLPRSSLYINYQAHCEQCNLDPMNPASFGKLIRSIFPGLRTRRLGTRGHSQYHYYGIRIKPTSSLRDFDDRGLKMEHLRHRRQHHPSMPPHHQNISDEMDSTNDSMAEGNNNSSCNNSATNLTQNNQDFLGAVPDRATHFEPLDIQLEDLPDGCTLDNISTFVSLFKNHCKYFMKLVSKLQFSKIEALWISFWKNLKQDENENDGDMPTGDKSKCQLSKEMFYSICQHRRIQQFIRHAEHILYQAVVHVLLPDVLKPIPCSLTQSIRNFAKHMEGWMKNALSGVPQEILNIKMQAACALAQILRRYTSLNHLAQAARAVLLNQVQINQMLADINRIDFDNVQDQASVVCHCEDTTITDLLADFKLVLQQQAALEDWASWLKDVVDRFLGSTATLNSSDFSSSADQFLLKWSYYSSLIIRDLTLRSAASFGSFHLINLLFNEYMYYLVEHKVAESFGHTCIAGM</sequence>
<keyword evidence="4" id="KW-0804">Transcription</keyword>
<dbReference type="InterPro" id="IPR036390">
    <property type="entry name" value="WH_DNA-bd_sf"/>
</dbReference>
<organism evidence="9 10">
    <name type="scientific">Helobdella robusta</name>
    <name type="common">Californian leech</name>
    <dbReference type="NCBI Taxonomy" id="6412"/>
    <lineage>
        <taxon>Eukaryota</taxon>
        <taxon>Metazoa</taxon>
        <taxon>Spiralia</taxon>
        <taxon>Lophotrochozoa</taxon>
        <taxon>Annelida</taxon>
        <taxon>Clitellata</taxon>
        <taxon>Hirudinea</taxon>
        <taxon>Rhynchobdellida</taxon>
        <taxon>Glossiphoniidae</taxon>
        <taxon>Helobdella</taxon>
    </lineage>
</organism>
<dbReference type="eggNOG" id="KOG3712">
    <property type="taxonomic scope" value="Eukaryota"/>
</dbReference>
<accession>T1G060</accession>
<evidence type="ECO:0000259" key="7">
    <source>
        <dbReference type="PROSITE" id="PS51526"/>
    </source>
</evidence>
<dbReference type="InterPro" id="IPR036388">
    <property type="entry name" value="WH-like_DNA-bd_sf"/>
</dbReference>
<evidence type="ECO:0000313" key="9">
    <source>
        <dbReference type="EnsemblMetazoa" id="HelroP70386"/>
    </source>
</evidence>
<dbReference type="InterPro" id="IPR003150">
    <property type="entry name" value="DNA-bd_RFX"/>
</dbReference>
<proteinExistence type="predicted"/>
<dbReference type="PROSITE" id="PS51526">
    <property type="entry name" value="RFX_DBD"/>
    <property type="match status" value="1"/>
</dbReference>
<reference evidence="10" key="1">
    <citation type="submission" date="2012-12" db="EMBL/GenBank/DDBJ databases">
        <authorList>
            <person name="Hellsten U."/>
            <person name="Grimwood J."/>
            <person name="Chapman J.A."/>
            <person name="Shapiro H."/>
            <person name="Aerts A."/>
            <person name="Otillar R.P."/>
            <person name="Terry A.Y."/>
            <person name="Boore J.L."/>
            <person name="Simakov O."/>
            <person name="Marletaz F."/>
            <person name="Cho S.-J."/>
            <person name="Edsinger-Gonzales E."/>
            <person name="Havlak P."/>
            <person name="Kuo D.-H."/>
            <person name="Larsson T."/>
            <person name="Lv J."/>
            <person name="Arendt D."/>
            <person name="Savage R."/>
            <person name="Osoegawa K."/>
            <person name="de Jong P."/>
            <person name="Lindberg D.R."/>
            <person name="Seaver E.C."/>
            <person name="Weisblat D.A."/>
            <person name="Putnam N.H."/>
            <person name="Grigoriev I.V."/>
            <person name="Rokhsar D.S."/>
        </authorList>
    </citation>
    <scope>NUCLEOTIDE SEQUENCE</scope>
</reference>
<evidence type="ECO:0000313" key="8">
    <source>
        <dbReference type="EMBL" id="ESN91548.1"/>
    </source>
</evidence>
<dbReference type="EMBL" id="KB097700">
    <property type="protein sequence ID" value="ESN91548.1"/>
    <property type="molecule type" value="Genomic_DNA"/>
</dbReference>
<dbReference type="InterPro" id="IPR057321">
    <property type="entry name" value="RFX1-4/6/8-like_BCD"/>
</dbReference>
<dbReference type="GO" id="GO:0005634">
    <property type="term" value="C:nucleus"/>
    <property type="evidence" value="ECO:0007669"/>
    <property type="project" value="UniProtKB-SubCell"/>
</dbReference>
<dbReference type="GeneID" id="20214458"/>